<dbReference type="SUPFAM" id="SSF54909">
    <property type="entry name" value="Dimeric alpha+beta barrel"/>
    <property type="match status" value="1"/>
</dbReference>
<evidence type="ECO:0000313" key="1">
    <source>
        <dbReference type="EMBL" id="MEF7613595.1"/>
    </source>
</evidence>
<evidence type="ECO:0000313" key="2">
    <source>
        <dbReference type="Proteomes" id="UP001336250"/>
    </source>
</evidence>
<keyword evidence="2" id="KW-1185">Reference proteome</keyword>
<comment type="caution">
    <text evidence="1">The sequence shown here is derived from an EMBL/GenBank/DDBJ whole genome shotgun (WGS) entry which is preliminary data.</text>
</comment>
<organism evidence="1 2">
    <name type="scientific">Aquincola agrisoli</name>
    <dbReference type="NCBI Taxonomy" id="3119538"/>
    <lineage>
        <taxon>Bacteria</taxon>
        <taxon>Pseudomonadati</taxon>
        <taxon>Pseudomonadota</taxon>
        <taxon>Betaproteobacteria</taxon>
        <taxon>Burkholderiales</taxon>
        <taxon>Sphaerotilaceae</taxon>
        <taxon>Aquincola</taxon>
    </lineage>
</organism>
<protein>
    <recommendedName>
        <fullName evidence="3">EthD domain-containing protein</fullName>
    </recommendedName>
</protein>
<evidence type="ECO:0008006" key="3">
    <source>
        <dbReference type="Google" id="ProtNLM"/>
    </source>
</evidence>
<dbReference type="Proteomes" id="UP001336250">
    <property type="component" value="Unassembled WGS sequence"/>
</dbReference>
<accession>A0AAW9QEW5</accession>
<reference evidence="1 2" key="1">
    <citation type="submission" date="2024-02" db="EMBL/GenBank/DDBJ databases">
        <title>Genome sequence of Aquincola sp. MAHUQ-54.</title>
        <authorList>
            <person name="Huq M.A."/>
        </authorList>
    </citation>
    <scope>NUCLEOTIDE SEQUENCE [LARGE SCALE GENOMIC DNA]</scope>
    <source>
        <strain evidence="1 2">MAHUQ-54</strain>
    </source>
</reference>
<dbReference type="AlphaFoldDB" id="A0AAW9QEW5"/>
<proteinExistence type="predicted"/>
<dbReference type="RefSeq" id="WP_332288538.1">
    <property type="nucleotide sequence ID" value="NZ_JAZIBG010000019.1"/>
</dbReference>
<sequence>MVDAAPADVLLAWFTWPAEGQPAPDLPALAAAGVHAVYRAVDGSDARAYARPGADAQAIAQLLPGAVLLRLQSLMQRDGASAEADAPFHYVVATDVVPEHEADFNAWYETEHAPGLAAVPGTVHAARYRSSDAERGSLPRYHACYDLQSPDGLTSAPWLAVRATDWSSRVRPQFRNTHRTMYRRVAGLRSTS</sequence>
<gene>
    <name evidence="1" type="ORF">V4F39_06685</name>
</gene>
<dbReference type="EMBL" id="JAZIBG010000019">
    <property type="protein sequence ID" value="MEF7613595.1"/>
    <property type="molecule type" value="Genomic_DNA"/>
</dbReference>
<dbReference type="InterPro" id="IPR011008">
    <property type="entry name" value="Dimeric_a/b-barrel"/>
</dbReference>
<name>A0AAW9QEW5_9BURK</name>